<feature type="transmembrane region" description="Helical" evidence="5">
    <location>
        <begin position="327"/>
        <end position="345"/>
    </location>
</feature>
<dbReference type="PANTHER" id="PTHR43826">
    <property type="entry name" value="GLUCOSE-6-PHOSPHATE EXCHANGER SLC37A4"/>
    <property type="match status" value="1"/>
</dbReference>
<evidence type="ECO:0000259" key="6">
    <source>
        <dbReference type="PROSITE" id="PS50850"/>
    </source>
</evidence>
<feature type="transmembrane region" description="Helical" evidence="5">
    <location>
        <begin position="94"/>
        <end position="115"/>
    </location>
</feature>
<evidence type="ECO:0000256" key="1">
    <source>
        <dbReference type="ARBA" id="ARBA00004127"/>
    </source>
</evidence>
<sequence length="437" mass="47219">MQAANPILQAGTYASPLDNSFRKAQWRMLLAAMFCYFFFYTGRQTFGFAIPGIQKEFGLSKEMLGWASTSLLWCYAIGQAINGNLGDKFGGRRVMTAGAILSCAANWVVSFAVGFKSLAIPWGINGYFQALGWAPGSRLLSNWWGAGERGKVYGFYVFAAGCASVLSFVTSIIVVNVLHLDWRWIFRLPVLLMLVGGIAFYLIARERPEDMGFKSPDTGVAGNNPQEAKAAVADGEPEESSWSRYKAVLSNPKLMIAALAIGFQNAARYGLIVWVPVHFLGKDWAKAADGMIDPAWISVALPVGMAFGALTNGWISDKVFGSKRYKAIVLYMLLGAVASMGMYLLPTSILGLGLLFLAGFFVYGPASSFWALCPDLVGAKRAGTATGVMNFFSYLLAGLGEPLIGRMLDVSGTTSVVFPIVAASCLISAFIALFIRR</sequence>
<dbReference type="AlphaFoldDB" id="A0A5Q0M3H3"/>
<feature type="transmembrane region" description="Helical" evidence="5">
    <location>
        <begin position="416"/>
        <end position="435"/>
    </location>
</feature>
<dbReference type="InterPro" id="IPR020846">
    <property type="entry name" value="MFS_dom"/>
</dbReference>
<dbReference type="InterPro" id="IPR011701">
    <property type="entry name" value="MFS"/>
</dbReference>
<organism evidence="7 8">
    <name type="scientific">Variovorax paradoxus</name>
    <dbReference type="NCBI Taxonomy" id="34073"/>
    <lineage>
        <taxon>Bacteria</taxon>
        <taxon>Pseudomonadati</taxon>
        <taxon>Pseudomonadota</taxon>
        <taxon>Betaproteobacteria</taxon>
        <taxon>Burkholderiales</taxon>
        <taxon>Comamonadaceae</taxon>
        <taxon>Variovorax</taxon>
    </lineage>
</organism>
<evidence type="ECO:0000256" key="4">
    <source>
        <dbReference type="ARBA" id="ARBA00023136"/>
    </source>
</evidence>
<dbReference type="GO" id="GO:0035435">
    <property type="term" value="P:phosphate ion transmembrane transport"/>
    <property type="evidence" value="ECO:0007669"/>
    <property type="project" value="TreeGrafter"/>
</dbReference>
<reference evidence="7 8" key="1">
    <citation type="submission" date="2019-10" db="EMBL/GenBank/DDBJ databases">
        <title>Complete genome sequence of Variovorax paradoxus 5C-2.</title>
        <authorList>
            <person name="Gogoleva N.E."/>
            <person name="Balkin A.S."/>
        </authorList>
    </citation>
    <scope>NUCLEOTIDE SEQUENCE [LARGE SCALE GENOMIC DNA]</scope>
    <source>
        <strain evidence="7 8">5C-2</strain>
    </source>
</reference>
<dbReference type="Proteomes" id="UP000326780">
    <property type="component" value="Chromosome"/>
</dbReference>
<accession>A0A5Q0M3H3</accession>
<evidence type="ECO:0000313" key="8">
    <source>
        <dbReference type="Proteomes" id="UP000326780"/>
    </source>
</evidence>
<dbReference type="InterPro" id="IPR036259">
    <property type="entry name" value="MFS_trans_sf"/>
</dbReference>
<evidence type="ECO:0000313" key="7">
    <source>
        <dbReference type="EMBL" id="QFZ83032.1"/>
    </source>
</evidence>
<dbReference type="PANTHER" id="PTHR43826:SF3">
    <property type="entry name" value="GLUCOSE-6-PHOSPHATE EXCHANGER SLC37A4"/>
    <property type="match status" value="1"/>
</dbReference>
<dbReference type="PIRSF" id="PIRSF002808">
    <property type="entry name" value="Hexose_phosphate_transp"/>
    <property type="match status" value="1"/>
</dbReference>
<keyword evidence="3 5" id="KW-1133">Transmembrane helix</keyword>
<dbReference type="PROSITE" id="PS50850">
    <property type="entry name" value="MFS"/>
    <property type="match status" value="1"/>
</dbReference>
<dbReference type="SUPFAM" id="SSF103473">
    <property type="entry name" value="MFS general substrate transporter"/>
    <property type="match status" value="1"/>
</dbReference>
<protein>
    <submittedName>
        <fullName evidence="7">MFS transporter</fullName>
    </submittedName>
</protein>
<feature type="transmembrane region" description="Helical" evidence="5">
    <location>
        <begin position="153"/>
        <end position="178"/>
    </location>
</feature>
<dbReference type="GO" id="GO:0016020">
    <property type="term" value="C:membrane"/>
    <property type="evidence" value="ECO:0007669"/>
    <property type="project" value="InterPro"/>
</dbReference>
<comment type="subcellular location">
    <subcellularLocation>
        <location evidence="1">Endomembrane system</location>
        <topology evidence="1">Multi-pass membrane protein</topology>
    </subcellularLocation>
</comment>
<dbReference type="GO" id="GO:0012505">
    <property type="term" value="C:endomembrane system"/>
    <property type="evidence" value="ECO:0007669"/>
    <property type="project" value="UniProtKB-SubCell"/>
</dbReference>
<feature type="transmembrane region" description="Helical" evidence="5">
    <location>
        <begin position="184"/>
        <end position="204"/>
    </location>
</feature>
<evidence type="ECO:0000256" key="2">
    <source>
        <dbReference type="ARBA" id="ARBA00022692"/>
    </source>
</evidence>
<feature type="domain" description="Major facilitator superfamily (MFS) profile" evidence="6">
    <location>
        <begin position="28"/>
        <end position="437"/>
    </location>
</feature>
<dbReference type="InterPro" id="IPR051337">
    <property type="entry name" value="OPA_Antiporter"/>
</dbReference>
<dbReference type="Gene3D" id="1.20.1250.20">
    <property type="entry name" value="MFS general substrate transporter like domains"/>
    <property type="match status" value="2"/>
</dbReference>
<proteinExistence type="predicted"/>
<feature type="transmembrane region" description="Helical" evidence="5">
    <location>
        <begin position="254"/>
        <end position="275"/>
    </location>
</feature>
<feature type="transmembrane region" description="Helical" evidence="5">
    <location>
        <begin position="63"/>
        <end position="82"/>
    </location>
</feature>
<keyword evidence="4 5" id="KW-0472">Membrane</keyword>
<evidence type="ECO:0000256" key="3">
    <source>
        <dbReference type="ARBA" id="ARBA00022989"/>
    </source>
</evidence>
<gene>
    <name evidence="7" type="ORF">GFK26_09770</name>
</gene>
<feature type="transmembrane region" description="Helical" evidence="5">
    <location>
        <begin position="351"/>
        <end position="373"/>
    </location>
</feature>
<feature type="transmembrane region" description="Helical" evidence="5">
    <location>
        <begin position="295"/>
        <end position="315"/>
    </location>
</feature>
<name>A0A5Q0M3H3_VARPD</name>
<evidence type="ECO:0000256" key="5">
    <source>
        <dbReference type="SAM" id="Phobius"/>
    </source>
</evidence>
<dbReference type="Pfam" id="PF07690">
    <property type="entry name" value="MFS_1"/>
    <property type="match status" value="1"/>
</dbReference>
<dbReference type="RefSeq" id="WP_153281796.1">
    <property type="nucleotide sequence ID" value="NZ_CP045644.1"/>
</dbReference>
<dbReference type="InterPro" id="IPR000849">
    <property type="entry name" value="Sugar_P_transporter"/>
</dbReference>
<feature type="transmembrane region" description="Helical" evidence="5">
    <location>
        <begin position="385"/>
        <end position="404"/>
    </location>
</feature>
<feature type="transmembrane region" description="Helical" evidence="5">
    <location>
        <begin position="24"/>
        <end position="42"/>
    </location>
</feature>
<dbReference type="EMBL" id="CP045644">
    <property type="protein sequence ID" value="QFZ83032.1"/>
    <property type="molecule type" value="Genomic_DNA"/>
</dbReference>
<keyword evidence="2 5" id="KW-0812">Transmembrane</keyword>
<dbReference type="GO" id="GO:0061513">
    <property type="term" value="F:glucose 6-phosphate:phosphate antiporter activity"/>
    <property type="evidence" value="ECO:0007669"/>
    <property type="project" value="TreeGrafter"/>
</dbReference>